<evidence type="ECO:0000256" key="5">
    <source>
        <dbReference type="ARBA" id="ARBA00022763"/>
    </source>
</evidence>
<evidence type="ECO:0000256" key="9">
    <source>
        <dbReference type="SAM" id="MobiDB-lite"/>
    </source>
</evidence>
<evidence type="ECO:0000256" key="2">
    <source>
        <dbReference type="ARBA" id="ARBA00009441"/>
    </source>
</evidence>
<dbReference type="InterPro" id="IPR003395">
    <property type="entry name" value="RecF/RecN/SMC_N"/>
</dbReference>
<evidence type="ECO:0000256" key="4">
    <source>
        <dbReference type="ARBA" id="ARBA00022741"/>
    </source>
</evidence>
<dbReference type="GO" id="GO:0009432">
    <property type="term" value="P:SOS response"/>
    <property type="evidence" value="ECO:0007669"/>
    <property type="project" value="TreeGrafter"/>
</dbReference>
<dbReference type="FunFam" id="3.40.50.300:FF:000319">
    <property type="entry name" value="DNA repair protein RecN"/>
    <property type="match status" value="1"/>
</dbReference>
<evidence type="ECO:0000256" key="1">
    <source>
        <dbReference type="ARBA" id="ARBA00003618"/>
    </source>
</evidence>
<dbReference type="Pfam" id="PF02463">
    <property type="entry name" value="SMC_N"/>
    <property type="match status" value="1"/>
</dbReference>
<dbReference type="GO" id="GO:0006281">
    <property type="term" value="P:DNA repair"/>
    <property type="evidence" value="ECO:0007669"/>
    <property type="project" value="UniProtKB-KW"/>
</dbReference>
<dbReference type="CDD" id="cd03241">
    <property type="entry name" value="ABC_RecN"/>
    <property type="match status" value="1"/>
</dbReference>
<keyword evidence="6" id="KW-0067">ATP-binding</keyword>
<organism evidence="11 12">
    <name type="scientific">Halopolyspora algeriensis</name>
    <dbReference type="NCBI Taxonomy" id="1500506"/>
    <lineage>
        <taxon>Bacteria</taxon>
        <taxon>Bacillati</taxon>
        <taxon>Actinomycetota</taxon>
        <taxon>Actinomycetes</taxon>
        <taxon>Actinomycetes incertae sedis</taxon>
        <taxon>Halopolyspora</taxon>
    </lineage>
</organism>
<proteinExistence type="inferred from homology"/>
<accession>A0A368VU58</accession>
<dbReference type="NCBIfam" id="TIGR00634">
    <property type="entry name" value="recN"/>
    <property type="match status" value="1"/>
</dbReference>
<sequence length="642" mass="67404">MARTGHRLNAPLGLSVLTGLAGSHRLSPAARVRTVLAEMHIQGLGVIDDATLDLHPGLTVVTGETGAGKTMVVTGLHLLGGGRADSSRVRSGAARAVVEGRFETAEDSPAAEVAADAGADLDDDNGLIAVRSVSADGRSRAHLGGRSVPNAVLSELAEQALAVHGQNDQLRLLRSAEQRAVLDRFAGSDVAGPLAEYRRVRAEWADTVRELTERTERSRELAREADLLRHGLSEIAAVAPERGEDAALVEEARRLADADQLRDTATGAQTAVSGLAEADPDSVSALGLVGEARRLLGGTEDPVLRDLESRLAESAAVLADVGAELSGYLDRLDADPARLEQVLARQAELKQLTKKYAADVDGVLAWAADAEEQLAGMDTSEEALAALAARRDELAAELAGHAQDVSDARLRAATELAAAVTEELAGLAMAQAELDVVVHPRETDESDPAALTVRGRRLHAGPEGVDEVELRLIAHSGAPPLPIHKGASGGELSRVMLGLEVVLADADTVPTLVFDEVDAGVGGRAAVEIGRRLARLARTHQVIVVTHLPQVAAYADRHLVVDKGSGEGGLTRSDVRMVADEERVVELARMLAGLESTETGRAHAEELLETALAHKAERQVSGRTDQDGKRSGGAAAGRRRRS</sequence>
<dbReference type="Proteomes" id="UP000253495">
    <property type="component" value="Unassembled WGS sequence"/>
</dbReference>
<dbReference type="EMBL" id="QPJC01000004">
    <property type="protein sequence ID" value="RCW44726.1"/>
    <property type="molecule type" value="Genomic_DNA"/>
</dbReference>
<evidence type="ECO:0000256" key="6">
    <source>
        <dbReference type="ARBA" id="ARBA00022840"/>
    </source>
</evidence>
<evidence type="ECO:0000256" key="7">
    <source>
        <dbReference type="ARBA" id="ARBA00023204"/>
    </source>
</evidence>
<dbReference type="GO" id="GO:0006310">
    <property type="term" value="P:DNA recombination"/>
    <property type="evidence" value="ECO:0007669"/>
    <property type="project" value="InterPro"/>
</dbReference>
<evidence type="ECO:0000313" key="11">
    <source>
        <dbReference type="EMBL" id="RCW44726.1"/>
    </source>
</evidence>
<evidence type="ECO:0000256" key="3">
    <source>
        <dbReference type="ARBA" id="ARBA00021315"/>
    </source>
</evidence>
<dbReference type="InterPro" id="IPR027417">
    <property type="entry name" value="P-loop_NTPase"/>
</dbReference>
<keyword evidence="5" id="KW-0227">DNA damage</keyword>
<dbReference type="Gene3D" id="3.40.50.300">
    <property type="entry name" value="P-loop containing nucleotide triphosphate hydrolases"/>
    <property type="match status" value="2"/>
</dbReference>
<feature type="region of interest" description="Disordered" evidence="9">
    <location>
        <begin position="614"/>
        <end position="642"/>
    </location>
</feature>
<feature type="domain" description="RecF/RecN/SMC N-terminal" evidence="10">
    <location>
        <begin position="41"/>
        <end position="561"/>
    </location>
</feature>
<dbReference type="GO" id="GO:0005524">
    <property type="term" value="F:ATP binding"/>
    <property type="evidence" value="ECO:0007669"/>
    <property type="project" value="UniProtKB-KW"/>
</dbReference>
<evidence type="ECO:0000259" key="10">
    <source>
        <dbReference type="Pfam" id="PF02463"/>
    </source>
</evidence>
<dbReference type="InterPro" id="IPR004604">
    <property type="entry name" value="DNA_recomb/repair_RecN"/>
</dbReference>
<dbReference type="PANTHER" id="PTHR11059:SF0">
    <property type="entry name" value="DNA REPAIR PROTEIN RECN"/>
    <property type="match status" value="1"/>
</dbReference>
<gene>
    <name evidence="11" type="ORF">DFQ14_104317</name>
</gene>
<name>A0A368VU58_9ACTN</name>
<evidence type="ECO:0000256" key="8">
    <source>
        <dbReference type="ARBA" id="ARBA00033408"/>
    </source>
</evidence>
<dbReference type="AlphaFoldDB" id="A0A368VU58"/>
<dbReference type="SUPFAM" id="SSF52540">
    <property type="entry name" value="P-loop containing nucleoside triphosphate hydrolases"/>
    <property type="match status" value="2"/>
</dbReference>
<dbReference type="PANTHER" id="PTHR11059">
    <property type="entry name" value="DNA REPAIR PROTEIN RECN"/>
    <property type="match status" value="1"/>
</dbReference>
<evidence type="ECO:0000313" key="12">
    <source>
        <dbReference type="Proteomes" id="UP000253495"/>
    </source>
</evidence>
<reference evidence="11 12" key="1">
    <citation type="submission" date="2018-07" db="EMBL/GenBank/DDBJ databases">
        <title>Genomic Encyclopedia of Type Strains, Phase III (KMG-III): the genomes of soil and plant-associated and newly described type strains.</title>
        <authorList>
            <person name="Whitman W."/>
        </authorList>
    </citation>
    <scope>NUCLEOTIDE SEQUENCE [LARGE SCALE GENOMIC DNA]</scope>
    <source>
        <strain evidence="11 12">CECT 8575</strain>
    </source>
</reference>
<comment type="function">
    <text evidence="1">May be involved in recombinational repair of damaged DNA.</text>
</comment>
<keyword evidence="7" id="KW-0234">DNA repair</keyword>
<dbReference type="GO" id="GO:0043590">
    <property type="term" value="C:bacterial nucleoid"/>
    <property type="evidence" value="ECO:0007669"/>
    <property type="project" value="TreeGrafter"/>
</dbReference>
<dbReference type="FunFam" id="3.40.50.300:FF:000356">
    <property type="entry name" value="DNA repair protein RecN"/>
    <property type="match status" value="1"/>
</dbReference>
<keyword evidence="12" id="KW-1185">Reference proteome</keyword>
<protein>
    <recommendedName>
        <fullName evidence="3">DNA repair protein RecN</fullName>
    </recommendedName>
    <alternativeName>
        <fullName evidence="8">Recombination protein N</fullName>
    </alternativeName>
</protein>
<comment type="caution">
    <text evidence="11">The sequence shown here is derived from an EMBL/GenBank/DDBJ whole genome shotgun (WGS) entry which is preliminary data.</text>
</comment>
<keyword evidence="4" id="KW-0547">Nucleotide-binding</keyword>
<comment type="similarity">
    <text evidence="2">Belongs to the RecN family.</text>
</comment>
<feature type="compositionally biased region" description="Basic and acidic residues" evidence="9">
    <location>
        <begin position="614"/>
        <end position="630"/>
    </location>
</feature>